<dbReference type="AlphaFoldDB" id="A0A1C2DRD8"/>
<evidence type="ECO:0000256" key="2">
    <source>
        <dbReference type="ARBA" id="ARBA00023015"/>
    </source>
</evidence>
<sequence>MDRYTELRSYVMVATRGSFAAAALVEGVTPVIMGRRLSALEDRLGVKLIHRSTRGLTLTDAGESYLENAKLVLQSFEELDASISENESSVRGHLVVSAPAGFGRQHVAPHAPEFQARFPDLQLSFNLTDNVVDLVREGYDMSIRIGEVLDPNYVAIKLYANKRVVCGSPAYFAEHGFPRVLEDLAQHNCLSFNLQGGQHRGWTFQREGRPVAIKVAGNLYCNDGELLYDWAKRGLGLSWRSTWEIQNAVESGALVTVLDEFALPSYDIQGVYPQQHYLPAKVRFFIAFLKEVYNRPGYWRQG</sequence>
<dbReference type="SUPFAM" id="SSF53850">
    <property type="entry name" value="Periplasmic binding protein-like II"/>
    <property type="match status" value="1"/>
</dbReference>
<evidence type="ECO:0000256" key="1">
    <source>
        <dbReference type="ARBA" id="ARBA00009437"/>
    </source>
</evidence>
<proteinExistence type="inferred from homology"/>
<dbReference type="Gene3D" id="1.10.10.10">
    <property type="entry name" value="Winged helix-like DNA-binding domain superfamily/Winged helix DNA-binding domain"/>
    <property type="match status" value="1"/>
</dbReference>
<dbReference type="GO" id="GO:0003700">
    <property type="term" value="F:DNA-binding transcription factor activity"/>
    <property type="evidence" value="ECO:0007669"/>
    <property type="project" value="InterPro"/>
</dbReference>
<dbReference type="EMBL" id="MDEN01000065">
    <property type="protein sequence ID" value="OCX17317.1"/>
    <property type="molecule type" value="Genomic_DNA"/>
</dbReference>
<gene>
    <name evidence="6" type="ORF">BBI10_17515</name>
</gene>
<dbReference type="RefSeq" id="WP_065990535.1">
    <property type="nucleotide sequence ID" value="NZ_MDEN01000065.1"/>
</dbReference>
<dbReference type="InterPro" id="IPR036388">
    <property type="entry name" value="WH-like_DNA-bd_sf"/>
</dbReference>
<feature type="domain" description="HTH lysR-type" evidence="5">
    <location>
        <begin position="1"/>
        <end position="59"/>
    </location>
</feature>
<dbReference type="GO" id="GO:0043565">
    <property type="term" value="F:sequence-specific DNA binding"/>
    <property type="evidence" value="ECO:0007669"/>
    <property type="project" value="TreeGrafter"/>
</dbReference>
<evidence type="ECO:0000313" key="7">
    <source>
        <dbReference type="Proteomes" id="UP000095143"/>
    </source>
</evidence>
<keyword evidence="3" id="KW-0238">DNA-binding</keyword>
<dbReference type="Pfam" id="PF00126">
    <property type="entry name" value="HTH_1"/>
    <property type="match status" value="1"/>
</dbReference>
<comment type="similarity">
    <text evidence="1">Belongs to the LysR transcriptional regulatory family.</text>
</comment>
<dbReference type="Pfam" id="PF03466">
    <property type="entry name" value="LysR_substrate"/>
    <property type="match status" value="1"/>
</dbReference>
<name>A0A1C2DRD8_9PSED</name>
<dbReference type="Proteomes" id="UP000095143">
    <property type="component" value="Unassembled WGS sequence"/>
</dbReference>
<dbReference type="InterPro" id="IPR005119">
    <property type="entry name" value="LysR_subst-bd"/>
</dbReference>
<dbReference type="PROSITE" id="PS50931">
    <property type="entry name" value="HTH_LYSR"/>
    <property type="match status" value="1"/>
</dbReference>
<evidence type="ECO:0000313" key="6">
    <source>
        <dbReference type="EMBL" id="OCX17317.1"/>
    </source>
</evidence>
<evidence type="ECO:0000256" key="3">
    <source>
        <dbReference type="ARBA" id="ARBA00023125"/>
    </source>
</evidence>
<reference evidence="6 7" key="1">
    <citation type="submission" date="2016-08" db="EMBL/GenBank/DDBJ databases">
        <title>Whole genome sequence of Pseudomonas graminis strain UASWS1507, a potential biological control agent for agriculture.</title>
        <authorList>
            <person name="Crovadore J."/>
            <person name="Calmin G."/>
            <person name="Chablais R."/>
            <person name="Cochard B."/>
            <person name="Lefort F."/>
        </authorList>
    </citation>
    <scope>NUCLEOTIDE SEQUENCE [LARGE SCALE GENOMIC DNA]</scope>
    <source>
        <strain evidence="6 7">UASWS1507</strain>
    </source>
</reference>
<dbReference type="FunFam" id="3.40.190.290:FF:000001">
    <property type="entry name" value="Transcriptional regulator, LysR family"/>
    <property type="match status" value="1"/>
</dbReference>
<dbReference type="Gene3D" id="3.40.190.290">
    <property type="match status" value="1"/>
</dbReference>
<evidence type="ECO:0000259" key="5">
    <source>
        <dbReference type="PROSITE" id="PS50931"/>
    </source>
</evidence>
<dbReference type="CDD" id="cd08422">
    <property type="entry name" value="PBP2_CrgA_like"/>
    <property type="match status" value="1"/>
</dbReference>
<dbReference type="SUPFAM" id="SSF46785">
    <property type="entry name" value="Winged helix' DNA-binding domain"/>
    <property type="match status" value="1"/>
</dbReference>
<dbReference type="OrthoDB" id="9786526at2"/>
<evidence type="ECO:0000256" key="4">
    <source>
        <dbReference type="ARBA" id="ARBA00023163"/>
    </source>
</evidence>
<dbReference type="InterPro" id="IPR058163">
    <property type="entry name" value="LysR-type_TF_proteobact-type"/>
</dbReference>
<comment type="caution">
    <text evidence="6">The sequence shown here is derived from an EMBL/GenBank/DDBJ whole genome shotgun (WGS) entry which is preliminary data.</text>
</comment>
<keyword evidence="2" id="KW-0805">Transcription regulation</keyword>
<protein>
    <submittedName>
        <fullName evidence="6">LysR family transcriptional regulator</fullName>
    </submittedName>
</protein>
<organism evidence="6 7">
    <name type="scientific">Pseudomonas graminis</name>
    <dbReference type="NCBI Taxonomy" id="158627"/>
    <lineage>
        <taxon>Bacteria</taxon>
        <taxon>Pseudomonadati</taxon>
        <taxon>Pseudomonadota</taxon>
        <taxon>Gammaproteobacteria</taxon>
        <taxon>Pseudomonadales</taxon>
        <taxon>Pseudomonadaceae</taxon>
        <taxon>Pseudomonas</taxon>
    </lineage>
</organism>
<dbReference type="PANTHER" id="PTHR30537:SF5">
    <property type="entry name" value="HTH-TYPE TRANSCRIPTIONAL ACTIVATOR TTDR-RELATED"/>
    <property type="match status" value="1"/>
</dbReference>
<dbReference type="PANTHER" id="PTHR30537">
    <property type="entry name" value="HTH-TYPE TRANSCRIPTIONAL REGULATOR"/>
    <property type="match status" value="1"/>
</dbReference>
<accession>A0A1C2DRD8</accession>
<keyword evidence="4" id="KW-0804">Transcription</keyword>
<dbReference type="GO" id="GO:0006351">
    <property type="term" value="P:DNA-templated transcription"/>
    <property type="evidence" value="ECO:0007669"/>
    <property type="project" value="TreeGrafter"/>
</dbReference>
<dbReference type="InterPro" id="IPR036390">
    <property type="entry name" value="WH_DNA-bd_sf"/>
</dbReference>
<dbReference type="InterPro" id="IPR000847">
    <property type="entry name" value="LysR_HTH_N"/>
</dbReference>